<feature type="domain" description="Porin" evidence="1">
    <location>
        <begin position="10"/>
        <end position="399"/>
    </location>
</feature>
<dbReference type="InterPro" id="IPR033900">
    <property type="entry name" value="Gram_neg_porin_domain"/>
</dbReference>
<sequence length="418" mass="43770">MIGVVPAAQAIDMEAGDWTFSVNGNVNANYVYSSCDTGAPISFGGAIAGSVVGACNINGPIDDNVSSVRTGLLPAALVFTAATQQNGWDISGTFGLYPGIVTNDDAGGGGGSPNLAPGNNVGLGSTSLDIRQVFLKFGNSEFGTVKAGRDFGLFGYDAIINDMTIPAVGVGTLAVGSPGNTTLGSIGFGYIYTDTLSQINYTTPDMGGFTATAGVFQTIDSLSSPSTVGVGESLPGFHGQLRYEWDGAFVSLNAVTLEVDGNDVDTDGDGLIDAGTQIVDDERVYGVDLNYKQNLGAIDFLISGYYTEGLGSVAYLFDSFDGQGDKRDSYGGLAQVTYTAGKNKFGLNYGVSYLDQTDFDETNVPDLFESNQKVTAGYYYSLTPNLTLTAEYSYAESQNHQDDEYDANNVNVGAFFAF</sequence>
<reference evidence="2 3" key="1">
    <citation type="submission" date="2013-03" db="EMBL/GenBank/DDBJ databases">
        <title>Salinisphaera dokdonensis CL-ES53 Genome Sequencing.</title>
        <authorList>
            <person name="Li C."/>
            <person name="Lai Q."/>
            <person name="Shao Z."/>
        </authorList>
    </citation>
    <scope>NUCLEOTIDE SEQUENCE [LARGE SCALE GENOMIC DNA]</scope>
    <source>
        <strain evidence="2 3">CL-ES53</strain>
    </source>
</reference>
<proteinExistence type="predicted"/>
<dbReference type="Pfam" id="PF13609">
    <property type="entry name" value="Porin_4"/>
    <property type="match status" value="1"/>
</dbReference>
<dbReference type="InterPro" id="IPR023614">
    <property type="entry name" value="Porin_dom_sf"/>
</dbReference>
<evidence type="ECO:0000259" key="1">
    <source>
        <dbReference type="Pfam" id="PF13609"/>
    </source>
</evidence>
<accession>A0ABV2AYU1</accession>
<dbReference type="SUPFAM" id="SSF56935">
    <property type="entry name" value="Porins"/>
    <property type="match status" value="1"/>
</dbReference>
<protein>
    <recommendedName>
        <fullName evidence="1">Porin domain-containing protein</fullName>
    </recommendedName>
</protein>
<evidence type="ECO:0000313" key="3">
    <source>
        <dbReference type="Proteomes" id="UP001460888"/>
    </source>
</evidence>
<gene>
    <name evidence="2" type="ORF">SADO_06122</name>
</gene>
<comment type="caution">
    <text evidence="2">The sequence shown here is derived from an EMBL/GenBank/DDBJ whole genome shotgun (WGS) entry which is preliminary data.</text>
</comment>
<dbReference type="Proteomes" id="UP001460888">
    <property type="component" value="Unassembled WGS sequence"/>
</dbReference>
<dbReference type="EMBL" id="APND01000002">
    <property type="protein sequence ID" value="MES1928807.1"/>
    <property type="molecule type" value="Genomic_DNA"/>
</dbReference>
<evidence type="ECO:0000313" key="2">
    <source>
        <dbReference type="EMBL" id="MES1928807.1"/>
    </source>
</evidence>
<keyword evidence="3" id="KW-1185">Reference proteome</keyword>
<dbReference type="Gene3D" id="2.40.160.10">
    <property type="entry name" value="Porin"/>
    <property type="match status" value="1"/>
</dbReference>
<name>A0ABV2AYU1_9GAMM</name>
<organism evidence="2 3">
    <name type="scientific">Salinisphaera dokdonensis CL-ES53</name>
    <dbReference type="NCBI Taxonomy" id="1304272"/>
    <lineage>
        <taxon>Bacteria</taxon>
        <taxon>Pseudomonadati</taxon>
        <taxon>Pseudomonadota</taxon>
        <taxon>Gammaproteobacteria</taxon>
        <taxon>Salinisphaerales</taxon>
        <taxon>Salinisphaeraceae</taxon>
        <taxon>Salinisphaera</taxon>
    </lineage>
</organism>